<protein>
    <submittedName>
        <fullName evidence="2">Uncharacterized protein</fullName>
    </submittedName>
</protein>
<feature type="compositionally biased region" description="Basic and acidic residues" evidence="1">
    <location>
        <begin position="121"/>
        <end position="141"/>
    </location>
</feature>
<comment type="caution">
    <text evidence="2">The sequence shown here is derived from an EMBL/GenBank/DDBJ whole genome shotgun (WGS) entry which is preliminary data.</text>
</comment>
<name>A0AAW2I6S4_9NEOP</name>
<feature type="region of interest" description="Disordered" evidence="1">
    <location>
        <begin position="22"/>
        <end position="49"/>
    </location>
</feature>
<dbReference type="EMBL" id="JARGDH010000002">
    <property type="protein sequence ID" value="KAL0277904.1"/>
    <property type="molecule type" value="Genomic_DNA"/>
</dbReference>
<evidence type="ECO:0000256" key="1">
    <source>
        <dbReference type="SAM" id="MobiDB-lite"/>
    </source>
</evidence>
<accession>A0AAW2I6S4</accession>
<organism evidence="2">
    <name type="scientific">Menopon gallinae</name>
    <name type="common">poultry shaft louse</name>
    <dbReference type="NCBI Taxonomy" id="328185"/>
    <lineage>
        <taxon>Eukaryota</taxon>
        <taxon>Metazoa</taxon>
        <taxon>Ecdysozoa</taxon>
        <taxon>Arthropoda</taxon>
        <taxon>Hexapoda</taxon>
        <taxon>Insecta</taxon>
        <taxon>Pterygota</taxon>
        <taxon>Neoptera</taxon>
        <taxon>Paraneoptera</taxon>
        <taxon>Psocodea</taxon>
        <taxon>Troctomorpha</taxon>
        <taxon>Phthiraptera</taxon>
        <taxon>Amblycera</taxon>
        <taxon>Menoponidae</taxon>
        <taxon>Menopon</taxon>
    </lineage>
</organism>
<sequence length="147" mass="16644">MYVERAKQSTDLHLVECELDLEGTGSKPEKRATRVPTRVRDSGTNRFGIPLHTVSGNDLSNLRRSAARWRKSDGCLRRLTPPLRRKLVMEGRGNEDGRQREEESLQAVARSVPGSTIRGADPSRSKSWEKTDADSYREEIRPTNSRP</sequence>
<dbReference type="AlphaFoldDB" id="A0AAW2I6S4"/>
<proteinExistence type="predicted"/>
<evidence type="ECO:0000313" key="2">
    <source>
        <dbReference type="EMBL" id="KAL0277904.1"/>
    </source>
</evidence>
<feature type="compositionally biased region" description="Basic and acidic residues" evidence="1">
    <location>
        <begin position="27"/>
        <end position="43"/>
    </location>
</feature>
<gene>
    <name evidence="2" type="ORF">PYX00_005022</name>
</gene>
<feature type="compositionally biased region" description="Basic and acidic residues" evidence="1">
    <location>
        <begin position="87"/>
        <end position="103"/>
    </location>
</feature>
<feature type="region of interest" description="Disordered" evidence="1">
    <location>
        <begin position="84"/>
        <end position="147"/>
    </location>
</feature>
<reference evidence="2" key="1">
    <citation type="journal article" date="2024" name="Gigascience">
        <title>Chromosome-level genome of the poultry shaft louse Menopon gallinae provides insight into the host-switching and adaptive evolution of parasitic lice.</title>
        <authorList>
            <person name="Xu Y."/>
            <person name="Ma L."/>
            <person name="Liu S."/>
            <person name="Liang Y."/>
            <person name="Liu Q."/>
            <person name="He Z."/>
            <person name="Tian L."/>
            <person name="Duan Y."/>
            <person name="Cai W."/>
            <person name="Li H."/>
            <person name="Song F."/>
        </authorList>
    </citation>
    <scope>NUCLEOTIDE SEQUENCE</scope>
    <source>
        <strain evidence="2">Cailab_2023a</strain>
    </source>
</reference>